<sequence length="241" mass="27981">MTVRFQPKRSQMEKFTDIHHRAVERKGSESMLQSLISKPLPSKTLLDINNDNWLEEFTRKIFQSGFYWSVIDKKWPGFREVFWDFNVNKLLMMSPEMYEQRASDERIVRNFNKVKTIAVNTMMIHSTSLEHGSFSQFINDWPSEDIIGLWNWLKKHGSRLGGNTGAYSLRVMGKDTFILSRDAESYFRSHKIIDGGLQTKKSLTAIQSFFNEMQQQSGLSLQEISQILSYSVGDNVVGFSQ</sequence>
<accession>A0A1I1MTR4</accession>
<name>A0A1I1MTR4_9GAMM</name>
<dbReference type="Pfam" id="PF03352">
    <property type="entry name" value="Adenine_glyco"/>
    <property type="match status" value="1"/>
</dbReference>
<dbReference type="InterPro" id="IPR005019">
    <property type="entry name" value="Adenine_glyco"/>
</dbReference>
<organism evidence="1 2">
    <name type="scientific">Pseudoalteromonas denitrificans DSM 6059</name>
    <dbReference type="NCBI Taxonomy" id="1123010"/>
    <lineage>
        <taxon>Bacteria</taxon>
        <taxon>Pseudomonadati</taxon>
        <taxon>Pseudomonadota</taxon>
        <taxon>Gammaproteobacteria</taxon>
        <taxon>Alteromonadales</taxon>
        <taxon>Pseudoalteromonadaceae</taxon>
        <taxon>Pseudoalteromonas</taxon>
    </lineage>
</organism>
<dbReference type="AlphaFoldDB" id="A0A1I1MTR4"/>
<keyword evidence="2" id="KW-1185">Reference proteome</keyword>
<dbReference type="EMBL" id="FOLO01000021">
    <property type="protein sequence ID" value="SFC88769.1"/>
    <property type="molecule type" value="Genomic_DNA"/>
</dbReference>
<reference evidence="1 2" key="1">
    <citation type="submission" date="2016-10" db="EMBL/GenBank/DDBJ databases">
        <authorList>
            <person name="de Groot N.N."/>
        </authorList>
    </citation>
    <scope>NUCLEOTIDE SEQUENCE [LARGE SCALE GENOMIC DNA]</scope>
    <source>
        <strain evidence="1 2">DSM 6059</strain>
    </source>
</reference>
<dbReference type="Gene3D" id="1.10.340.30">
    <property type="entry name" value="Hypothetical protein, domain 2"/>
    <property type="match status" value="1"/>
</dbReference>
<protein>
    <submittedName>
        <fullName evidence="1">DNA-3-methyladenine glycosylase I</fullName>
    </submittedName>
</protein>
<dbReference type="Proteomes" id="UP000198862">
    <property type="component" value="Unassembled WGS sequence"/>
</dbReference>
<dbReference type="PANTHER" id="PTHR30037:SF3">
    <property type="entry name" value="BLR0857 PROTEIN"/>
    <property type="match status" value="1"/>
</dbReference>
<evidence type="ECO:0000313" key="2">
    <source>
        <dbReference type="Proteomes" id="UP000198862"/>
    </source>
</evidence>
<dbReference type="GO" id="GO:0006284">
    <property type="term" value="P:base-excision repair"/>
    <property type="evidence" value="ECO:0007669"/>
    <property type="project" value="InterPro"/>
</dbReference>
<dbReference type="GO" id="GO:0008725">
    <property type="term" value="F:DNA-3-methyladenine glycosylase activity"/>
    <property type="evidence" value="ECO:0007669"/>
    <property type="project" value="InterPro"/>
</dbReference>
<dbReference type="SUPFAM" id="SSF48150">
    <property type="entry name" value="DNA-glycosylase"/>
    <property type="match status" value="1"/>
</dbReference>
<dbReference type="STRING" id="1123010.SAMN02745724_02826"/>
<proteinExistence type="predicted"/>
<dbReference type="InterPro" id="IPR011257">
    <property type="entry name" value="DNA_glycosylase"/>
</dbReference>
<gene>
    <name evidence="1" type="ORF">SAMN02745724_02826</name>
</gene>
<evidence type="ECO:0000313" key="1">
    <source>
        <dbReference type="EMBL" id="SFC88769.1"/>
    </source>
</evidence>
<dbReference type="InterPro" id="IPR052891">
    <property type="entry name" value="DNA-3mA_glycosylase"/>
</dbReference>
<dbReference type="PANTHER" id="PTHR30037">
    <property type="entry name" value="DNA-3-METHYLADENINE GLYCOSYLASE 1"/>
    <property type="match status" value="1"/>
</dbReference>